<protein>
    <submittedName>
        <fullName evidence="1">Uncharacterized protein</fullName>
    </submittedName>
</protein>
<name>A0AA39TAX0_9AGAR</name>
<sequence length="363" mass="40701">MKIPYTDGIATTLRMAIRGCLYQYVAEVLLQDHMCIEPTIFDQSHPHLYLLDTRLPLLLSMAGSTSIRSMRISPFPFPHSLFTTIMEDIGGFLDIKSLPLTLDLTPTVYLDDNRHAVVQLLYILISSVEFEDTLTVPERNVTLTTFFRVLNSMSPRPSFLDKYWCTPQVLTNTLHIVFEPQSWASTYQHGLACDLATYFFLSTTFTDETLASFLSSLFEQPRILPDSLLSKFLDLIFTGLVSGDSGSQLCQQSLAIIYEPNNLFTSCCAIIKLGENKTLRRLAFLRPKDSSWPGCLQRLQGLPLGERACILTAFKAFVNAGCVGAFGEDKTPLPSPMRSGFPAIKRRTLHRTRREFPSSSAGS</sequence>
<accession>A0AA39TAX0</accession>
<comment type="caution">
    <text evidence="1">The sequence shown here is derived from an EMBL/GenBank/DDBJ whole genome shotgun (WGS) entry which is preliminary data.</text>
</comment>
<dbReference type="EMBL" id="JAUEPR010000019">
    <property type="protein sequence ID" value="KAK0476756.1"/>
    <property type="molecule type" value="Genomic_DNA"/>
</dbReference>
<gene>
    <name evidence="1" type="ORF">IW261DRAFT_1489925</name>
</gene>
<dbReference type="AlphaFoldDB" id="A0AA39TAX0"/>
<evidence type="ECO:0000313" key="1">
    <source>
        <dbReference type="EMBL" id="KAK0476756.1"/>
    </source>
</evidence>
<reference evidence="1" key="1">
    <citation type="submission" date="2023-06" db="EMBL/GenBank/DDBJ databases">
        <authorList>
            <consortium name="Lawrence Berkeley National Laboratory"/>
            <person name="Ahrendt S."/>
            <person name="Sahu N."/>
            <person name="Indic B."/>
            <person name="Wong-Bajracharya J."/>
            <person name="Merenyi Z."/>
            <person name="Ke H.-M."/>
            <person name="Monk M."/>
            <person name="Kocsube S."/>
            <person name="Drula E."/>
            <person name="Lipzen A."/>
            <person name="Balint B."/>
            <person name="Henrissat B."/>
            <person name="Andreopoulos B."/>
            <person name="Martin F.M."/>
            <person name="Harder C.B."/>
            <person name="Rigling D."/>
            <person name="Ford K.L."/>
            <person name="Foster G.D."/>
            <person name="Pangilinan J."/>
            <person name="Papanicolaou A."/>
            <person name="Barry K."/>
            <person name="LaButti K."/>
            <person name="Viragh M."/>
            <person name="Koriabine M."/>
            <person name="Yan M."/>
            <person name="Riley R."/>
            <person name="Champramary S."/>
            <person name="Plett K.L."/>
            <person name="Tsai I.J."/>
            <person name="Slot J."/>
            <person name="Sipos G."/>
            <person name="Plett J."/>
            <person name="Nagy L.G."/>
            <person name="Grigoriev I.V."/>
        </authorList>
    </citation>
    <scope>NUCLEOTIDE SEQUENCE</scope>
    <source>
        <strain evidence="1">ICMP 16352</strain>
    </source>
</reference>
<organism evidence="1 2">
    <name type="scientific">Armillaria novae-zelandiae</name>
    <dbReference type="NCBI Taxonomy" id="153914"/>
    <lineage>
        <taxon>Eukaryota</taxon>
        <taxon>Fungi</taxon>
        <taxon>Dikarya</taxon>
        <taxon>Basidiomycota</taxon>
        <taxon>Agaricomycotina</taxon>
        <taxon>Agaricomycetes</taxon>
        <taxon>Agaricomycetidae</taxon>
        <taxon>Agaricales</taxon>
        <taxon>Marasmiineae</taxon>
        <taxon>Physalacriaceae</taxon>
        <taxon>Armillaria</taxon>
    </lineage>
</organism>
<keyword evidence="2" id="KW-1185">Reference proteome</keyword>
<proteinExistence type="predicted"/>
<dbReference type="Proteomes" id="UP001175227">
    <property type="component" value="Unassembled WGS sequence"/>
</dbReference>
<evidence type="ECO:0000313" key="2">
    <source>
        <dbReference type="Proteomes" id="UP001175227"/>
    </source>
</evidence>